<organism evidence="1 2">
    <name type="scientific">Hemibagrus guttatus</name>
    <dbReference type="NCBI Taxonomy" id="175788"/>
    <lineage>
        <taxon>Eukaryota</taxon>
        <taxon>Metazoa</taxon>
        <taxon>Chordata</taxon>
        <taxon>Craniata</taxon>
        <taxon>Vertebrata</taxon>
        <taxon>Euteleostomi</taxon>
        <taxon>Actinopterygii</taxon>
        <taxon>Neopterygii</taxon>
        <taxon>Teleostei</taxon>
        <taxon>Ostariophysi</taxon>
        <taxon>Siluriformes</taxon>
        <taxon>Bagridae</taxon>
        <taxon>Hemibagrus</taxon>
    </lineage>
</organism>
<sequence length="322" mass="36899">MLLYLSQPLTSFPRLVSLLIEFGKIFGYKVNIQKSELMPVVDGVSLPSLSSVAFKVSLKKFKYLGVWITHDHKDLYGVNYLPLLSSVKQDFECWDHLHFSLGGRINIVKMSILPKFLYIFQCLPFFLTKSLFSKLNNEISTFILNKKNTKNQKEYAAETSFKRRDGFAKFYVLLLGSQHKSIDVLAKECIAASAWTILEEASVGSTSLVALVKFELEVLLLGDKQLQHMFMCFKLSDSIWIRHDNARGIPFQYFDFNSLYTNNDVCICSAIYVNSTLAEDYKHGIPETGLWVGAECFCLSRYQKILSHPMDQKLEQDLETLM</sequence>
<dbReference type="PANTHER" id="PTHR31635">
    <property type="entry name" value="REVERSE TRANSCRIPTASE DOMAIN-CONTAINING PROTEIN-RELATED"/>
    <property type="match status" value="1"/>
</dbReference>
<comment type="caution">
    <text evidence="1">The sequence shown here is derived from an EMBL/GenBank/DDBJ whole genome shotgun (WGS) entry which is preliminary data.</text>
</comment>
<evidence type="ECO:0000313" key="1">
    <source>
        <dbReference type="EMBL" id="KAK3505708.1"/>
    </source>
</evidence>
<dbReference type="AlphaFoldDB" id="A0AAE0PPG0"/>
<protein>
    <recommendedName>
        <fullName evidence="3">Reverse transcriptase domain-containing protein</fullName>
    </recommendedName>
</protein>
<dbReference type="EMBL" id="JAUCMX010000619">
    <property type="protein sequence ID" value="KAK3505708.1"/>
    <property type="molecule type" value="Genomic_DNA"/>
</dbReference>
<keyword evidence="2" id="KW-1185">Reference proteome</keyword>
<name>A0AAE0PPG0_9TELE</name>
<gene>
    <name evidence="1" type="ORF">QTP70_020511</name>
</gene>
<evidence type="ECO:0008006" key="3">
    <source>
        <dbReference type="Google" id="ProtNLM"/>
    </source>
</evidence>
<proteinExistence type="predicted"/>
<dbReference type="Proteomes" id="UP001274896">
    <property type="component" value="Unassembled WGS sequence"/>
</dbReference>
<dbReference type="PANTHER" id="PTHR31635:SF196">
    <property type="entry name" value="REVERSE TRANSCRIPTASE DOMAIN-CONTAINING PROTEIN-RELATED"/>
    <property type="match status" value="1"/>
</dbReference>
<evidence type="ECO:0000313" key="2">
    <source>
        <dbReference type="Proteomes" id="UP001274896"/>
    </source>
</evidence>
<reference evidence="1" key="1">
    <citation type="submission" date="2023-06" db="EMBL/GenBank/DDBJ databases">
        <title>Male Hemibagrus guttatus genome.</title>
        <authorList>
            <person name="Bian C."/>
        </authorList>
    </citation>
    <scope>NUCLEOTIDE SEQUENCE</scope>
    <source>
        <strain evidence="1">Male_cb2023</strain>
        <tissue evidence="1">Muscle</tissue>
    </source>
</reference>
<accession>A0AAE0PPG0</accession>